<dbReference type="GO" id="GO:0004530">
    <property type="term" value="F:deoxyribonuclease I activity"/>
    <property type="evidence" value="ECO:0007669"/>
    <property type="project" value="InterPro"/>
</dbReference>
<reference evidence="2" key="1">
    <citation type="journal article" date="2011" name="PLoS ONE">
        <title>Ralstonia syzygii, the Blood Disease Bacterium and some Asian R. solanacearum strains form a single genomic species despite divergent lifestyles.</title>
        <authorList>
            <person name="Remenant B."/>
            <person name="de Cambiaire J.C."/>
            <person name="Cellier G."/>
            <person name="Jacobs J.M."/>
            <person name="Mangenot S."/>
            <person name="Barbe V."/>
            <person name="Lajus A."/>
            <person name="Vallenet D."/>
            <person name="Medigue C."/>
            <person name="Fegan M."/>
            <person name="Allen C."/>
            <person name="Prior P."/>
        </authorList>
    </citation>
    <scope>NUCLEOTIDE SEQUENCE</scope>
    <source>
        <strain evidence="2">R24</strain>
    </source>
</reference>
<reference evidence="2" key="2">
    <citation type="submission" date="2011-04" db="EMBL/GenBank/DDBJ databases">
        <authorList>
            <person name="Genoscope - CEA"/>
        </authorList>
    </citation>
    <scope>NUCLEOTIDE SEQUENCE</scope>
    <source>
        <strain evidence="2">R24</strain>
    </source>
</reference>
<evidence type="ECO:0000259" key="1">
    <source>
        <dbReference type="Pfam" id="PF21111"/>
    </source>
</evidence>
<proteinExistence type="predicted"/>
<dbReference type="EMBL" id="FR854090">
    <property type="protein sequence ID" value="CCA88261.1"/>
    <property type="molecule type" value="Genomic_DNA"/>
</dbReference>
<accession>G3AAB3</accession>
<dbReference type="Gene3D" id="3.40.1350.110">
    <property type="match status" value="1"/>
</dbReference>
<sequence>MGELPGQAIARRLPFAAKFQDLRFYNPEALTAISAKTLDTTTASRVANPSQVFSSLKGNVDSVVNFEEWTLSGRVLSSDMIAARELRVAVPLETTPAQWEQISRAIQYGKDQGVKVIVTTSK</sequence>
<gene>
    <name evidence="2" type="ORF">RALSY_mp10809</name>
</gene>
<evidence type="ECO:0000313" key="2">
    <source>
        <dbReference type="EMBL" id="CCA88261.1"/>
    </source>
</evidence>
<organism evidence="2">
    <name type="scientific">Ralstonia syzygii R24</name>
    <dbReference type="NCBI Taxonomy" id="907261"/>
    <lineage>
        <taxon>Bacteria</taxon>
        <taxon>Pseudomonadati</taxon>
        <taxon>Pseudomonadota</taxon>
        <taxon>Betaproteobacteria</taxon>
        <taxon>Burkholderiales</taxon>
        <taxon>Burkholderiaceae</taxon>
        <taxon>Ralstonia</taxon>
        <taxon>Ralstonia solanacearum species complex</taxon>
    </lineage>
</organism>
<dbReference type="Pfam" id="PF21111">
    <property type="entry name" value="CDI_toxin_EC869_like"/>
    <property type="match status" value="1"/>
</dbReference>
<dbReference type="AlphaFoldDB" id="G3AAB3"/>
<feature type="domain" description="CdiA toxin EC869-like" evidence="1">
    <location>
        <begin position="15"/>
        <end position="119"/>
    </location>
</feature>
<name>G3AAB3_9RALS</name>
<dbReference type="InterPro" id="IPR033799">
    <property type="entry name" value="CdiA_EC869-like"/>
</dbReference>
<protein>
    <recommendedName>
        <fullName evidence="1">CdiA toxin EC869-like domain-containing protein</fullName>
    </recommendedName>
</protein>